<dbReference type="RefSeq" id="WP_074242750.1">
    <property type="nucleotide sequence ID" value="NZ_FSRA01000002.1"/>
</dbReference>
<dbReference type="GO" id="GO:0008236">
    <property type="term" value="F:serine-type peptidase activity"/>
    <property type="evidence" value="ECO:0007669"/>
    <property type="project" value="InterPro"/>
</dbReference>
<feature type="signal peptide" evidence="1">
    <location>
        <begin position="1"/>
        <end position="20"/>
    </location>
</feature>
<keyword evidence="1" id="KW-0732">Signal</keyword>
<protein>
    <submittedName>
        <fullName evidence="4">Lysophospholipase L1</fullName>
    </submittedName>
</protein>
<dbReference type="InterPro" id="IPR029058">
    <property type="entry name" value="AB_hydrolase_fold"/>
</dbReference>
<evidence type="ECO:0000259" key="2">
    <source>
        <dbReference type="Pfam" id="PF00326"/>
    </source>
</evidence>
<feature type="domain" description="Peptidase S9 prolyl oligopeptidase catalytic" evidence="2">
    <location>
        <begin position="311"/>
        <end position="450"/>
    </location>
</feature>
<dbReference type="PANTHER" id="PTHR30383:SF32">
    <property type="entry name" value="SGNH-HYDROLASE"/>
    <property type="match status" value="1"/>
</dbReference>
<evidence type="ECO:0000259" key="3">
    <source>
        <dbReference type="Pfam" id="PF13472"/>
    </source>
</evidence>
<organism evidence="4 5">
    <name type="scientific">Chitinophaga niabensis</name>
    <dbReference type="NCBI Taxonomy" id="536979"/>
    <lineage>
        <taxon>Bacteria</taxon>
        <taxon>Pseudomonadati</taxon>
        <taxon>Bacteroidota</taxon>
        <taxon>Chitinophagia</taxon>
        <taxon>Chitinophagales</taxon>
        <taxon>Chitinophagaceae</taxon>
        <taxon>Chitinophaga</taxon>
    </lineage>
</organism>
<keyword evidence="5" id="KW-1185">Reference proteome</keyword>
<reference evidence="4 5" key="1">
    <citation type="submission" date="2016-11" db="EMBL/GenBank/DDBJ databases">
        <authorList>
            <person name="Jaros S."/>
            <person name="Januszkiewicz K."/>
            <person name="Wedrychowicz H."/>
        </authorList>
    </citation>
    <scope>NUCLEOTIDE SEQUENCE [LARGE SCALE GENOMIC DNA]</scope>
    <source>
        <strain evidence="4 5">DSM 24787</strain>
    </source>
</reference>
<dbReference type="InterPro" id="IPR036514">
    <property type="entry name" value="SGNH_hydro_sf"/>
</dbReference>
<gene>
    <name evidence="4" type="ORF">SAMN04488055_5528</name>
</gene>
<dbReference type="Gene3D" id="3.40.50.1820">
    <property type="entry name" value="alpha/beta hydrolase"/>
    <property type="match status" value="1"/>
</dbReference>
<dbReference type="AlphaFoldDB" id="A0A1N6KC68"/>
<feature type="chain" id="PRO_5012342387" evidence="1">
    <location>
        <begin position="21"/>
        <end position="701"/>
    </location>
</feature>
<dbReference type="Pfam" id="PF00326">
    <property type="entry name" value="Peptidase_S9"/>
    <property type="match status" value="1"/>
</dbReference>
<dbReference type="Gene3D" id="3.40.50.1110">
    <property type="entry name" value="SGNH hydrolase"/>
    <property type="match status" value="2"/>
</dbReference>
<accession>A0A1N6KC68</accession>
<dbReference type="EMBL" id="FSRA01000002">
    <property type="protein sequence ID" value="SIO54043.1"/>
    <property type="molecule type" value="Genomic_DNA"/>
</dbReference>
<evidence type="ECO:0000313" key="5">
    <source>
        <dbReference type="Proteomes" id="UP000185003"/>
    </source>
</evidence>
<proteinExistence type="predicted"/>
<feature type="domain" description="SGNH hydrolase-type esterase" evidence="3">
    <location>
        <begin position="518"/>
        <end position="688"/>
    </location>
</feature>
<dbReference type="InterPro" id="IPR013830">
    <property type="entry name" value="SGNH_hydro"/>
</dbReference>
<dbReference type="Proteomes" id="UP000185003">
    <property type="component" value="Unassembled WGS sequence"/>
</dbReference>
<dbReference type="STRING" id="536979.SAMN04488055_5528"/>
<evidence type="ECO:0000313" key="4">
    <source>
        <dbReference type="EMBL" id="SIO54043.1"/>
    </source>
</evidence>
<dbReference type="InterPro" id="IPR001375">
    <property type="entry name" value="Peptidase_S9_cat"/>
</dbReference>
<dbReference type="Pfam" id="PF13472">
    <property type="entry name" value="Lipase_GDSL_2"/>
    <property type="match status" value="2"/>
</dbReference>
<dbReference type="OrthoDB" id="9796689at2"/>
<dbReference type="PANTHER" id="PTHR30383">
    <property type="entry name" value="THIOESTERASE 1/PROTEASE 1/LYSOPHOSPHOLIPASE L1"/>
    <property type="match status" value="1"/>
</dbReference>
<evidence type="ECO:0000256" key="1">
    <source>
        <dbReference type="SAM" id="SignalP"/>
    </source>
</evidence>
<dbReference type="SUPFAM" id="SSF52266">
    <property type="entry name" value="SGNH hydrolase"/>
    <property type="match status" value="2"/>
</dbReference>
<dbReference type="GO" id="GO:0006508">
    <property type="term" value="P:proteolysis"/>
    <property type="evidence" value="ECO:0007669"/>
    <property type="project" value="InterPro"/>
</dbReference>
<feature type="domain" description="SGNH hydrolase-type esterase" evidence="3">
    <location>
        <begin position="28"/>
        <end position="200"/>
    </location>
</feature>
<dbReference type="SUPFAM" id="SSF53474">
    <property type="entry name" value="alpha/beta-Hydrolases"/>
    <property type="match status" value="1"/>
</dbReference>
<sequence length="701" mass="78359">MIHRSTFLFLFLFAVLSSFAQKKTRIACIGNSITYGAGIVNRENNNYPQQLQAMLGNTYEVMNFGVNGTTLLKNGNNPYWKTSQYTAALASKPDIVFIKLGTNDSKAVNRPFYPEFEKDYTALIASFRKLATKPRIVLLLPVPSFSPDSNQIYDPIIKGRIIPMIQKVAYETGTEIINLYPLFIDKADMFPDKIHPSSIGANVIARRLYEAVKINKDKPSDIFSQIKEDKKRSSFYGFECVDFTLNNHPCKIVKPKVAVKGKPWVWRARFWGHEPQTDIALLERGYHIVFCDVAELFGNSEAVSVWNKFYDYLQQRGLSKRAALEGMSRGGVYIYNWALANPEKVACIYADAPVLDLKSWPGGKGKGPGSKKDWEIFKKDYNLTEEQASQFNNNPLDNAAKIAKLGFPMLHVVGDIDEAVPVDENTNPFEEKVKAAGGDIVVIHKPEGKHHPHSLPNPTLIADFILHATGNKFNFAAIAAPGVEYRSGAGWTEGKDWWAQFRNIDSLLDARKNLDILFLGNSITQGIGGTRTYVTSKPAFAIFDSVFAGRSWECAGISGDRTQNILWRLQHGNYAKAKPKVMVITIGVNNFGDDSAEEIATGILAIEKWTKTHMPSTKIILTGPLPTSLKKDTDRRRKYERIHEILSASKTAASYFPLSNTFIQEDGDIIPGTYSNDGIHLAKNGYRLWALALKPVIDNLL</sequence>
<name>A0A1N6KC68_9BACT</name>
<dbReference type="GO" id="GO:0004622">
    <property type="term" value="F:phosphatidylcholine lysophospholipase activity"/>
    <property type="evidence" value="ECO:0007669"/>
    <property type="project" value="TreeGrafter"/>
</dbReference>
<dbReference type="InterPro" id="IPR051532">
    <property type="entry name" value="Ester_Hydrolysis_Enzymes"/>
</dbReference>